<dbReference type="AlphaFoldDB" id="A0A146K8S2"/>
<evidence type="ECO:0000313" key="1">
    <source>
        <dbReference type="EMBL" id="JAP92997.1"/>
    </source>
</evidence>
<reference evidence="1" key="1">
    <citation type="submission" date="2015-07" db="EMBL/GenBank/DDBJ databases">
        <title>Adaptation to a free-living lifestyle via gene acquisitions in the diplomonad Trepomonas sp. PC1.</title>
        <authorList>
            <person name="Xu F."/>
            <person name="Jerlstrom-Hultqvist J."/>
            <person name="Kolisko M."/>
            <person name="Simpson A.G.B."/>
            <person name="Roger A.J."/>
            <person name="Svard S.G."/>
            <person name="Andersson J.O."/>
        </authorList>
    </citation>
    <scope>NUCLEOTIDE SEQUENCE</scope>
    <source>
        <strain evidence="1">PC1</strain>
    </source>
</reference>
<protein>
    <submittedName>
        <fullName evidence="1">Uncharacterized protein</fullName>
    </submittedName>
</protein>
<dbReference type="EMBL" id="GDID01003609">
    <property type="protein sequence ID" value="JAP92997.1"/>
    <property type="molecule type" value="Transcribed_RNA"/>
</dbReference>
<gene>
    <name evidence="1" type="ORF">TPC1_14880</name>
</gene>
<proteinExistence type="predicted"/>
<organism evidence="1">
    <name type="scientific">Trepomonas sp. PC1</name>
    <dbReference type="NCBI Taxonomy" id="1076344"/>
    <lineage>
        <taxon>Eukaryota</taxon>
        <taxon>Metamonada</taxon>
        <taxon>Diplomonadida</taxon>
        <taxon>Hexamitidae</taxon>
        <taxon>Hexamitinae</taxon>
        <taxon>Trepomonas</taxon>
    </lineage>
</organism>
<sequence length="288" mass="32791">MSKLFVGVNDLIIFTSGTVHAATPILATNKANCQHQLIVEGKLFDNVVFDANGIGRLEHGDLFEQEIEQFSIDDPDFLKLKSVQFRDEKVPVDALLSMSQTELASFFNVQTSYKRSTPNFYHQLSKLTRFSQVQVQQLLGLNQPIVKCEIDEFAFNVFVFTSPKLVLSDIDGTLTPKDIFFTLQNKKVVKKIADRFDVEQVQPIEKQNEKQVVFLTARSFFYHKATTKLMNKVYSGPMACFHQPTQKLGTSKDYKVSAKIFVCKMINKVGQEVFENLEFDAFGNKETD</sequence>
<feature type="non-terminal residue" evidence="1">
    <location>
        <position position="288"/>
    </location>
</feature>
<name>A0A146K8S2_9EUKA</name>
<accession>A0A146K8S2</accession>